<evidence type="ECO:0000313" key="11">
    <source>
        <dbReference type="EMBL" id="KRM88915.1"/>
    </source>
</evidence>
<evidence type="ECO:0000256" key="5">
    <source>
        <dbReference type="ARBA" id="ARBA00022679"/>
    </source>
</evidence>
<dbReference type="GO" id="GO:0005737">
    <property type="term" value="C:cytoplasm"/>
    <property type="evidence" value="ECO:0007669"/>
    <property type="project" value="UniProtKB-SubCell"/>
</dbReference>
<dbReference type="Proteomes" id="UP000051576">
    <property type="component" value="Unassembled WGS sequence"/>
</dbReference>
<dbReference type="SUPFAM" id="SSF52728">
    <property type="entry name" value="PTS IIb component"/>
    <property type="match status" value="1"/>
</dbReference>
<organism evidence="11 12">
    <name type="scientific">Liquorilactobacillus vini DSM 20605</name>
    <dbReference type="NCBI Taxonomy" id="1133569"/>
    <lineage>
        <taxon>Bacteria</taxon>
        <taxon>Bacillati</taxon>
        <taxon>Bacillota</taxon>
        <taxon>Bacilli</taxon>
        <taxon>Lactobacillales</taxon>
        <taxon>Lactobacillaceae</taxon>
        <taxon>Liquorilactobacillus</taxon>
    </lineage>
</organism>
<keyword evidence="3" id="KW-0963">Cytoplasm</keyword>
<evidence type="ECO:0000313" key="12">
    <source>
        <dbReference type="Proteomes" id="UP000051576"/>
    </source>
</evidence>
<dbReference type="GO" id="GO:0009401">
    <property type="term" value="P:phosphoenolpyruvate-dependent sugar phosphotransferase system"/>
    <property type="evidence" value="ECO:0007669"/>
    <property type="project" value="UniProtKB-KW"/>
</dbReference>
<dbReference type="AlphaFoldDB" id="A0A0R2CM75"/>
<dbReference type="CDD" id="cd00001">
    <property type="entry name" value="PTS_IIB_man"/>
    <property type="match status" value="1"/>
</dbReference>
<sequence>MIIKLVRIDDRFIHGQILTKWIKSYPVERIIIVSQEIANDPMRKILTLSVAPANIKASVVSPSKMVKVFNNPKYQSTSAMLLFGNPSEVVEIVENQLSIKSVNVGGMRFDQGKLHLTESVSVTAKDIKAFMKLNELGVKLELRQLPSDSKRDFLRILQNHHK</sequence>
<dbReference type="InterPro" id="IPR036667">
    <property type="entry name" value="PTS_IIB_sorbose-sp_sf"/>
</dbReference>
<protein>
    <submittedName>
        <fullName evidence="11">Pts system mannose-specific iib component</fullName>
    </submittedName>
</protein>
<dbReference type="PATRIC" id="fig|1133569.4.peg.591"/>
<dbReference type="GO" id="GO:0016301">
    <property type="term" value="F:kinase activity"/>
    <property type="evidence" value="ECO:0007669"/>
    <property type="project" value="UniProtKB-KW"/>
</dbReference>
<dbReference type="InterPro" id="IPR018455">
    <property type="entry name" value="PTS_IIB_sorbose-sp_subgr"/>
</dbReference>
<evidence type="ECO:0000256" key="4">
    <source>
        <dbReference type="ARBA" id="ARBA00022597"/>
    </source>
</evidence>
<dbReference type="Pfam" id="PF03830">
    <property type="entry name" value="PTSIIB_sorb"/>
    <property type="match status" value="1"/>
</dbReference>
<dbReference type="NCBIfam" id="TIGR00854">
    <property type="entry name" value="pts-sorbose"/>
    <property type="match status" value="1"/>
</dbReference>
<dbReference type="RefSeq" id="WP_056970526.1">
    <property type="nucleotide sequence ID" value="NZ_AYYX01000017.1"/>
</dbReference>
<comment type="subcellular location">
    <subcellularLocation>
        <location evidence="1">Cytoplasm</location>
    </subcellularLocation>
</comment>
<gene>
    <name evidence="11" type="ORF">FD21_GL000553</name>
</gene>
<evidence type="ECO:0000256" key="2">
    <source>
        <dbReference type="ARBA" id="ARBA00022448"/>
    </source>
</evidence>
<proteinExistence type="predicted"/>
<accession>A0A0R2CM75</accession>
<comment type="caution">
    <text evidence="11">The sequence shown here is derived from an EMBL/GenBank/DDBJ whole genome shotgun (WGS) entry which is preliminary data.</text>
</comment>
<keyword evidence="6" id="KW-0598">Phosphotransferase system</keyword>
<feature type="domain" description="PTS EIIB type-4" evidence="10">
    <location>
        <begin position="1"/>
        <end position="162"/>
    </location>
</feature>
<name>A0A0R2CM75_9LACO</name>
<dbReference type="InterPro" id="IPR004720">
    <property type="entry name" value="PTS_IIB_sorbose-sp"/>
</dbReference>
<evidence type="ECO:0000256" key="7">
    <source>
        <dbReference type="ARBA" id="ARBA00022777"/>
    </source>
</evidence>
<keyword evidence="12" id="KW-1185">Reference proteome</keyword>
<dbReference type="GO" id="GO:0008982">
    <property type="term" value="F:protein-N(PI)-phosphohistidine-sugar phosphotransferase activity"/>
    <property type="evidence" value="ECO:0007669"/>
    <property type="project" value="InterPro"/>
</dbReference>
<evidence type="ECO:0000259" key="10">
    <source>
        <dbReference type="PROSITE" id="PS51101"/>
    </source>
</evidence>
<evidence type="ECO:0000256" key="1">
    <source>
        <dbReference type="ARBA" id="ARBA00004496"/>
    </source>
</evidence>
<evidence type="ECO:0000256" key="8">
    <source>
        <dbReference type="PIRSR" id="PIRSR618455-1"/>
    </source>
</evidence>
<dbReference type="STRING" id="1133569.FD21_GL000553"/>
<evidence type="ECO:0000256" key="3">
    <source>
        <dbReference type="ARBA" id="ARBA00022490"/>
    </source>
</evidence>
<dbReference type="PROSITE" id="PS51101">
    <property type="entry name" value="PTS_EIIB_TYPE_4"/>
    <property type="match status" value="1"/>
</dbReference>
<keyword evidence="2" id="KW-0813">Transport</keyword>
<dbReference type="Gene3D" id="3.40.35.10">
    <property type="entry name" value="Phosphotransferase system, sorbose subfamily IIB component"/>
    <property type="match status" value="1"/>
</dbReference>
<evidence type="ECO:0000256" key="6">
    <source>
        <dbReference type="ARBA" id="ARBA00022683"/>
    </source>
</evidence>
<keyword evidence="5" id="KW-0808">Transferase</keyword>
<keyword evidence="4" id="KW-0762">Sugar transport</keyword>
<keyword evidence="7" id="KW-0418">Kinase</keyword>
<reference evidence="11 12" key="1">
    <citation type="journal article" date="2015" name="Genome Announc.">
        <title>Expanding the biotechnology potential of lactobacilli through comparative genomics of 213 strains and associated genera.</title>
        <authorList>
            <person name="Sun Z."/>
            <person name="Harris H.M."/>
            <person name="McCann A."/>
            <person name="Guo C."/>
            <person name="Argimon S."/>
            <person name="Zhang W."/>
            <person name="Yang X."/>
            <person name="Jeffery I.B."/>
            <person name="Cooney J.C."/>
            <person name="Kagawa T.F."/>
            <person name="Liu W."/>
            <person name="Song Y."/>
            <person name="Salvetti E."/>
            <person name="Wrobel A."/>
            <person name="Rasinkangas P."/>
            <person name="Parkhill J."/>
            <person name="Rea M.C."/>
            <person name="O'Sullivan O."/>
            <person name="Ritari J."/>
            <person name="Douillard F.P."/>
            <person name="Paul Ross R."/>
            <person name="Yang R."/>
            <person name="Briner A.E."/>
            <person name="Felis G.E."/>
            <person name="de Vos W.M."/>
            <person name="Barrangou R."/>
            <person name="Klaenhammer T.R."/>
            <person name="Caufield P.W."/>
            <person name="Cui Y."/>
            <person name="Zhang H."/>
            <person name="O'Toole P.W."/>
        </authorList>
    </citation>
    <scope>NUCLEOTIDE SEQUENCE [LARGE SCALE GENOMIC DNA]</scope>
    <source>
        <strain evidence="11 12">DSM 20605</strain>
    </source>
</reference>
<evidence type="ECO:0000256" key="9">
    <source>
        <dbReference type="PIRSR" id="PIRSR618455-2"/>
    </source>
</evidence>
<dbReference type="EMBL" id="AYYX01000017">
    <property type="protein sequence ID" value="KRM88915.1"/>
    <property type="molecule type" value="Genomic_DNA"/>
</dbReference>
<feature type="active site" description="Pros-phosphohistidine intermediate; for EIIB activity" evidence="8">
    <location>
        <position position="14"/>
    </location>
</feature>
<feature type="modified residue" description="Phosphohistidine; by EIIA" evidence="9">
    <location>
        <position position="14"/>
    </location>
</feature>
<feature type="modified residue" description="N6-acetyllysine" evidence="9">
    <location>
        <position position="73"/>
    </location>
</feature>